<feature type="compositionally biased region" description="Low complexity" evidence="1">
    <location>
        <begin position="184"/>
        <end position="210"/>
    </location>
</feature>
<feature type="region of interest" description="Disordered" evidence="1">
    <location>
        <begin position="179"/>
        <end position="231"/>
    </location>
</feature>
<proteinExistence type="predicted"/>
<dbReference type="EMBL" id="JBHTAX010000002">
    <property type="protein sequence ID" value="MFC7191960.1"/>
    <property type="molecule type" value="Genomic_DNA"/>
</dbReference>
<evidence type="ECO:0000313" key="3">
    <source>
        <dbReference type="EMBL" id="MFC7191960.1"/>
    </source>
</evidence>
<gene>
    <name evidence="2" type="ORF">ACFQL7_20295</name>
    <name evidence="3" type="ORF">ACFQL7_20635</name>
</gene>
<name>A0ABD5YRL5_9EURY</name>
<dbReference type="AlphaFoldDB" id="A0ABD5YRL5"/>
<sequence>MTSKSWGQSLGITMKNTRLVEGCLYKDVDKAKYKIFPWEKICGVTPEEGDLTEDDANPYYATSYGSTDKKYELIKARIAGESEPVEIGIGNVLQWFGATKKYGAKSASKTLTKILTTPGEDLLNDTDDNHNWLHDTNETNLLRGDLEGRTFDMFLRKRDASDSDNTYFHPTVVDVELGRKVKPSNSSGGSSNGSKTDVSTESSGTLGGESDQSDDTDDVPGPVNDFFATADRLDMDESGKVALLDDLIVDEENELTQDMIEEAGGRDNVLAQA</sequence>
<dbReference type="RefSeq" id="WP_390206418.1">
    <property type="nucleotide sequence ID" value="NZ_JBHTAX010000001.1"/>
</dbReference>
<reference evidence="3" key="1">
    <citation type="journal article" date="2014" name="Int. J. Syst. Evol. Microbiol.">
        <title>Complete genome sequence of Corynebacterium casei LMG S-19264T (=DSM 44701T), isolated from a smear-ripened cheese.</title>
        <authorList>
            <consortium name="US DOE Joint Genome Institute (JGI-PGF)"/>
            <person name="Walter F."/>
            <person name="Albersmeier A."/>
            <person name="Kalinowski J."/>
            <person name="Ruckert C."/>
        </authorList>
    </citation>
    <scope>NUCLEOTIDE SEQUENCE [LARGE SCALE GENOMIC DNA]</scope>
    <source>
        <strain evidence="3">NBRC 107106</strain>
    </source>
</reference>
<protein>
    <submittedName>
        <fullName evidence="3">Uncharacterized protein</fullName>
    </submittedName>
</protein>
<dbReference type="Proteomes" id="UP001596417">
    <property type="component" value="Unassembled WGS sequence"/>
</dbReference>
<evidence type="ECO:0000313" key="2">
    <source>
        <dbReference type="EMBL" id="MFC7191895.1"/>
    </source>
</evidence>
<accession>A0ABD5YRL5</accession>
<reference evidence="4" key="2">
    <citation type="journal article" date="2019" name="Int. J. Syst. Evol. Microbiol.">
        <title>The Global Catalogue of Microorganisms (GCM) 10K type strain sequencing project: providing services to taxonomists for standard genome sequencing and annotation.</title>
        <authorList>
            <consortium name="The Broad Institute Genomics Platform"/>
            <consortium name="The Broad Institute Genome Sequencing Center for Infectious Disease"/>
            <person name="Wu L."/>
            <person name="Ma J."/>
        </authorList>
    </citation>
    <scope>NUCLEOTIDE SEQUENCE [LARGE SCALE GENOMIC DNA]</scope>
    <source>
        <strain evidence="4">RDMS1</strain>
    </source>
</reference>
<reference evidence="3" key="3">
    <citation type="submission" date="2024-09" db="EMBL/GenBank/DDBJ databases">
        <authorList>
            <person name="Sun Q."/>
        </authorList>
    </citation>
    <scope>NUCLEOTIDE SEQUENCE</scope>
    <source>
        <strain evidence="3">NBRC 107106</strain>
    </source>
</reference>
<dbReference type="EMBL" id="JBHTAX010000001">
    <property type="protein sequence ID" value="MFC7191895.1"/>
    <property type="molecule type" value="Genomic_DNA"/>
</dbReference>
<comment type="caution">
    <text evidence="3">The sequence shown here is derived from an EMBL/GenBank/DDBJ whole genome shotgun (WGS) entry which is preliminary data.</text>
</comment>
<evidence type="ECO:0000313" key="4">
    <source>
        <dbReference type="Proteomes" id="UP001596417"/>
    </source>
</evidence>
<evidence type="ECO:0000256" key="1">
    <source>
        <dbReference type="SAM" id="MobiDB-lite"/>
    </source>
</evidence>
<keyword evidence="4" id="KW-1185">Reference proteome</keyword>
<organism evidence="3 4">
    <name type="scientific">Halocatena marina</name>
    <dbReference type="NCBI Taxonomy" id="2934937"/>
    <lineage>
        <taxon>Archaea</taxon>
        <taxon>Methanobacteriati</taxon>
        <taxon>Methanobacteriota</taxon>
        <taxon>Stenosarchaea group</taxon>
        <taxon>Halobacteria</taxon>
        <taxon>Halobacteriales</taxon>
        <taxon>Natronomonadaceae</taxon>
        <taxon>Halocatena</taxon>
    </lineage>
</organism>